<dbReference type="EMBL" id="NHRY01000260">
    <property type="protein sequence ID" value="PPQ27316.1"/>
    <property type="molecule type" value="Genomic_DNA"/>
</dbReference>
<keyword evidence="2" id="KW-1185">Reference proteome</keyword>
<proteinExistence type="predicted"/>
<reference evidence="1 2" key="1">
    <citation type="journal article" date="2018" name="Arch. Microbiol.">
        <title>New insights into the metabolic potential of the phototrophic purple bacterium Rhodopila globiformis DSM 161(T) from its draft genome sequence and evidence for a vanadium-dependent nitrogenase.</title>
        <authorList>
            <person name="Imhoff J.F."/>
            <person name="Rahn T."/>
            <person name="Kunzel S."/>
            <person name="Neulinger S.C."/>
        </authorList>
    </citation>
    <scope>NUCLEOTIDE SEQUENCE [LARGE SCALE GENOMIC DNA]</scope>
    <source>
        <strain evidence="1 2">DSM 161</strain>
    </source>
</reference>
<protein>
    <submittedName>
        <fullName evidence="1">Uncharacterized protein</fullName>
    </submittedName>
</protein>
<sequence length="59" mass="5966">MATLLDIDVLRAQEASAVALAALTGGHTARPLLAAGWTIAPDGRLACAWQTVAADPQPG</sequence>
<evidence type="ECO:0000313" key="1">
    <source>
        <dbReference type="EMBL" id="PPQ27316.1"/>
    </source>
</evidence>
<gene>
    <name evidence="1" type="ORF">CCS01_27605</name>
</gene>
<comment type="caution">
    <text evidence="1">The sequence shown here is derived from an EMBL/GenBank/DDBJ whole genome shotgun (WGS) entry which is preliminary data.</text>
</comment>
<name>A0A2S6MY85_RHOGL</name>
<accession>A0A2S6MY85</accession>
<organism evidence="1 2">
    <name type="scientific">Rhodopila globiformis</name>
    <name type="common">Rhodopseudomonas globiformis</name>
    <dbReference type="NCBI Taxonomy" id="1071"/>
    <lineage>
        <taxon>Bacteria</taxon>
        <taxon>Pseudomonadati</taxon>
        <taxon>Pseudomonadota</taxon>
        <taxon>Alphaproteobacteria</taxon>
        <taxon>Acetobacterales</taxon>
        <taxon>Acetobacteraceae</taxon>
        <taxon>Rhodopila</taxon>
    </lineage>
</organism>
<dbReference type="AlphaFoldDB" id="A0A2S6MY85"/>
<dbReference type="RefSeq" id="WP_104522046.1">
    <property type="nucleotide sequence ID" value="NZ_NHRY01000260.1"/>
</dbReference>
<dbReference type="Proteomes" id="UP000239724">
    <property type="component" value="Unassembled WGS sequence"/>
</dbReference>
<evidence type="ECO:0000313" key="2">
    <source>
        <dbReference type="Proteomes" id="UP000239724"/>
    </source>
</evidence>